<dbReference type="Pfam" id="PF00496">
    <property type="entry name" value="SBP_bac_5"/>
    <property type="match status" value="1"/>
</dbReference>
<reference evidence="3" key="1">
    <citation type="submission" date="2020-04" db="EMBL/GenBank/DDBJ databases">
        <title>Deep metagenomics examines the oral microbiome during advanced dental caries in children, revealing novel taxa and co-occurrences with host molecules.</title>
        <authorList>
            <person name="Baker J.L."/>
            <person name="Morton J.T."/>
            <person name="Dinis M."/>
            <person name="Alvarez R."/>
            <person name="Tran N.C."/>
            <person name="Knight R."/>
            <person name="Edlund A."/>
        </authorList>
    </citation>
    <scope>NUCLEOTIDE SEQUENCE</scope>
    <source>
        <strain evidence="3">JCVI_32_bin.64</strain>
    </source>
</reference>
<gene>
    <name evidence="3" type="ORF">HXK03_02660</name>
</gene>
<dbReference type="Proteomes" id="UP000718630">
    <property type="component" value="Unassembled WGS sequence"/>
</dbReference>
<protein>
    <submittedName>
        <fullName evidence="3">ABC transporter substrate-binding protein</fullName>
    </submittedName>
</protein>
<evidence type="ECO:0000313" key="3">
    <source>
        <dbReference type="EMBL" id="MBF0939766.1"/>
    </source>
</evidence>
<feature type="non-terminal residue" evidence="3">
    <location>
        <position position="156"/>
    </location>
</feature>
<dbReference type="PANTHER" id="PTHR30290">
    <property type="entry name" value="PERIPLASMIC BINDING COMPONENT OF ABC TRANSPORTER"/>
    <property type="match status" value="1"/>
</dbReference>
<dbReference type="SUPFAM" id="SSF53850">
    <property type="entry name" value="Periplasmic binding protein-like II"/>
    <property type="match status" value="1"/>
</dbReference>
<dbReference type="PROSITE" id="PS51257">
    <property type="entry name" value="PROKAR_LIPOPROTEIN"/>
    <property type="match status" value="1"/>
</dbReference>
<comment type="caution">
    <text evidence="3">The sequence shown here is derived from an EMBL/GenBank/DDBJ whole genome shotgun (WGS) entry which is preliminary data.</text>
</comment>
<feature type="domain" description="Solute-binding protein family 5" evidence="2">
    <location>
        <begin position="79"/>
        <end position="156"/>
    </location>
</feature>
<dbReference type="Gene3D" id="3.40.190.10">
    <property type="entry name" value="Periplasmic binding protein-like II"/>
    <property type="match status" value="1"/>
</dbReference>
<dbReference type="GO" id="GO:0015833">
    <property type="term" value="P:peptide transport"/>
    <property type="evidence" value="ECO:0007669"/>
    <property type="project" value="TreeGrafter"/>
</dbReference>
<organism evidence="3 4">
    <name type="scientific">Schaalia georgiae</name>
    <dbReference type="NCBI Taxonomy" id="52768"/>
    <lineage>
        <taxon>Bacteria</taxon>
        <taxon>Bacillati</taxon>
        <taxon>Actinomycetota</taxon>
        <taxon>Actinomycetes</taxon>
        <taxon>Actinomycetales</taxon>
        <taxon>Actinomycetaceae</taxon>
        <taxon>Schaalia</taxon>
    </lineage>
</organism>
<accession>A0A929N186</accession>
<evidence type="ECO:0000256" key="1">
    <source>
        <dbReference type="SAM" id="SignalP"/>
    </source>
</evidence>
<feature type="signal peptide" evidence="1">
    <location>
        <begin position="1"/>
        <end position="22"/>
    </location>
</feature>
<sequence>MNLKKAWLAVPAAAALALTACSGGGSNTTGGSSDGIITVNGSEPQNTLLPGMTSENGGGRILAALFSGLVRYDNNGKTVLDVAESIEPNEDNTVWTVKLHNDRKFSDGTPVKASNFVEAWKLITSKNQVQAAFFDFFQGTGEAGSGDITGLVVPDD</sequence>
<proteinExistence type="predicted"/>
<keyword evidence="1" id="KW-0732">Signal</keyword>
<evidence type="ECO:0000259" key="2">
    <source>
        <dbReference type="Pfam" id="PF00496"/>
    </source>
</evidence>
<dbReference type="EMBL" id="JABZFZ010000090">
    <property type="protein sequence ID" value="MBF0939766.1"/>
    <property type="molecule type" value="Genomic_DNA"/>
</dbReference>
<dbReference type="PANTHER" id="PTHR30290:SF83">
    <property type="entry name" value="ABC TRANSPORTER SUBSTRATE-BINDING PROTEIN"/>
    <property type="match status" value="1"/>
</dbReference>
<feature type="chain" id="PRO_5039365684" evidence="1">
    <location>
        <begin position="23"/>
        <end position="156"/>
    </location>
</feature>
<dbReference type="Gene3D" id="3.90.76.10">
    <property type="entry name" value="Dipeptide-binding Protein, Domain 1"/>
    <property type="match status" value="1"/>
</dbReference>
<dbReference type="InterPro" id="IPR000914">
    <property type="entry name" value="SBP_5_dom"/>
</dbReference>
<dbReference type="AlphaFoldDB" id="A0A929N186"/>
<dbReference type="InterPro" id="IPR039424">
    <property type="entry name" value="SBP_5"/>
</dbReference>
<dbReference type="GO" id="GO:1904680">
    <property type="term" value="F:peptide transmembrane transporter activity"/>
    <property type="evidence" value="ECO:0007669"/>
    <property type="project" value="TreeGrafter"/>
</dbReference>
<evidence type="ECO:0000313" key="4">
    <source>
        <dbReference type="Proteomes" id="UP000718630"/>
    </source>
</evidence>
<name>A0A929N186_9ACTO</name>